<dbReference type="AlphaFoldDB" id="A0A7W6MKL8"/>
<dbReference type="InterPro" id="IPR028082">
    <property type="entry name" value="Peripla_BP_I"/>
</dbReference>
<comment type="caution">
    <text evidence="1">The sequence shown here is derived from an EMBL/GenBank/DDBJ whole genome shotgun (WGS) entry which is preliminary data.</text>
</comment>
<proteinExistence type="predicted"/>
<accession>A0A7W6MKL8</accession>
<dbReference type="Gene3D" id="3.40.50.2300">
    <property type="match status" value="1"/>
</dbReference>
<reference evidence="1 2" key="1">
    <citation type="submission" date="2020-08" db="EMBL/GenBank/DDBJ databases">
        <title>Genomic Encyclopedia of Type Strains, Phase IV (KMG-IV): sequencing the most valuable type-strain genomes for metagenomic binning, comparative biology and taxonomic classification.</title>
        <authorList>
            <person name="Goeker M."/>
        </authorList>
    </citation>
    <scope>NUCLEOTIDE SEQUENCE [LARGE SCALE GENOMIC DNA]</scope>
    <source>
        <strain evidence="1 2">DSM 102238</strain>
    </source>
</reference>
<organism evidence="1 2">
    <name type="scientific">Aureimonas pseudogalii</name>
    <dbReference type="NCBI Taxonomy" id="1744844"/>
    <lineage>
        <taxon>Bacteria</taxon>
        <taxon>Pseudomonadati</taxon>
        <taxon>Pseudomonadota</taxon>
        <taxon>Alphaproteobacteria</taxon>
        <taxon>Hyphomicrobiales</taxon>
        <taxon>Aurantimonadaceae</taxon>
        <taxon>Aureimonas</taxon>
    </lineage>
</organism>
<sequence>MKVYGVNGNAQAIENIQNGHMTATAWEDSYIEGERMVEMLDEIKKAGTDWTPKAAEVPAVLVTRDTVADFVKQHPEAAGK</sequence>
<dbReference type="EMBL" id="JACIEK010000007">
    <property type="protein sequence ID" value="MBB3999070.1"/>
    <property type="molecule type" value="Genomic_DNA"/>
</dbReference>
<evidence type="ECO:0000313" key="1">
    <source>
        <dbReference type="EMBL" id="MBB3999070.1"/>
    </source>
</evidence>
<gene>
    <name evidence="1" type="ORF">GGR04_002925</name>
</gene>
<protein>
    <submittedName>
        <fullName evidence="1">ABC-type sugar transport system substrate-binding protein</fullName>
    </submittedName>
</protein>
<keyword evidence="2" id="KW-1185">Reference proteome</keyword>
<dbReference type="Proteomes" id="UP000542776">
    <property type="component" value="Unassembled WGS sequence"/>
</dbReference>
<evidence type="ECO:0000313" key="2">
    <source>
        <dbReference type="Proteomes" id="UP000542776"/>
    </source>
</evidence>
<keyword evidence="1" id="KW-0813">Transport</keyword>
<dbReference type="SUPFAM" id="SSF53822">
    <property type="entry name" value="Periplasmic binding protein-like I"/>
    <property type="match status" value="1"/>
</dbReference>
<name>A0A7W6MKL8_9HYPH</name>
<keyword evidence="1" id="KW-0762">Sugar transport</keyword>